<comment type="caution">
    <text evidence="1">The sequence shown here is derived from an EMBL/GenBank/DDBJ whole genome shotgun (WGS) entry which is preliminary data.</text>
</comment>
<gene>
    <name evidence="1" type="ORF">LCGC14_1579270</name>
</gene>
<name>A0A0F9IHC4_9ZZZZ</name>
<sequence length="78" mass="9128">MSRAYKCDRCQEVFAGTSYNIYSRRIAYWPEKNNYETLVKISVDEFYPRGTSGPEITPDLCKQCRDEIVRLALEKPDV</sequence>
<proteinExistence type="predicted"/>
<accession>A0A0F9IHC4</accession>
<reference evidence="1" key="1">
    <citation type="journal article" date="2015" name="Nature">
        <title>Complex archaea that bridge the gap between prokaryotes and eukaryotes.</title>
        <authorList>
            <person name="Spang A."/>
            <person name="Saw J.H."/>
            <person name="Jorgensen S.L."/>
            <person name="Zaremba-Niedzwiedzka K."/>
            <person name="Martijn J."/>
            <person name="Lind A.E."/>
            <person name="van Eijk R."/>
            <person name="Schleper C."/>
            <person name="Guy L."/>
            <person name="Ettema T.J."/>
        </authorList>
    </citation>
    <scope>NUCLEOTIDE SEQUENCE</scope>
</reference>
<evidence type="ECO:0000313" key="1">
    <source>
        <dbReference type="EMBL" id="KKM26981.1"/>
    </source>
</evidence>
<dbReference type="AlphaFoldDB" id="A0A0F9IHC4"/>
<organism evidence="1">
    <name type="scientific">marine sediment metagenome</name>
    <dbReference type="NCBI Taxonomy" id="412755"/>
    <lineage>
        <taxon>unclassified sequences</taxon>
        <taxon>metagenomes</taxon>
        <taxon>ecological metagenomes</taxon>
    </lineage>
</organism>
<protein>
    <submittedName>
        <fullName evidence="1">Uncharacterized protein</fullName>
    </submittedName>
</protein>
<dbReference type="EMBL" id="LAZR01012408">
    <property type="protein sequence ID" value="KKM26981.1"/>
    <property type="molecule type" value="Genomic_DNA"/>
</dbReference>